<protein>
    <submittedName>
        <fullName evidence="3">GyrI-like domain-containing protein</fullName>
    </submittedName>
</protein>
<dbReference type="Pfam" id="PF06445">
    <property type="entry name" value="GyrI-like"/>
    <property type="match status" value="1"/>
</dbReference>
<feature type="compositionally biased region" description="Acidic residues" evidence="1">
    <location>
        <begin position="189"/>
        <end position="208"/>
    </location>
</feature>
<organism evidence="3">
    <name type="scientific">candidate division WOR-3 bacterium</name>
    <dbReference type="NCBI Taxonomy" id="2052148"/>
    <lineage>
        <taxon>Bacteria</taxon>
        <taxon>Bacteria division WOR-3</taxon>
    </lineage>
</organism>
<reference evidence="3" key="1">
    <citation type="journal article" date="2020" name="mSystems">
        <title>Genome- and Community-Level Interaction Insights into Carbon Utilization and Element Cycling Functions of Hydrothermarchaeota in Hydrothermal Sediment.</title>
        <authorList>
            <person name="Zhou Z."/>
            <person name="Liu Y."/>
            <person name="Xu W."/>
            <person name="Pan J."/>
            <person name="Luo Z.H."/>
            <person name="Li M."/>
        </authorList>
    </citation>
    <scope>NUCLEOTIDE SEQUENCE [LARGE SCALE GENOMIC DNA]</scope>
    <source>
        <strain evidence="3">SpSt-914</strain>
    </source>
</reference>
<dbReference type="Gene3D" id="3.20.80.10">
    <property type="entry name" value="Regulatory factor, effector binding domain"/>
    <property type="match status" value="1"/>
</dbReference>
<gene>
    <name evidence="3" type="ORF">ENX16_07405</name>
</gene>
<dbReference type="SMART" id="SM00871">
    <property type="entry name" value="AraC_E_bind"/>
    <property type="match status" value="1"/>
</dbReference>
<feature type="domain" description="AraC effector-binding" evidence="2">
    <location>
        <begin position="32"/>
        <end position="182"/>
    </location>
</feature>
<dbReference type="InterPro" id="IPR010499">
    <property type="entry name" value="AraC_E-bd"/>
</dbReference>
<dbReference type="EMBL" id="DTMZ01000185">
    <property type="protein sequence ID" value="HGD13883.1"/>
    <property type="molecule type" value="Genomic_DNA"/>
</dbReference>
<evidence type="ECO:0000256" key="1">
    <source>
        <dbReference type="SAM" id="MobiDB-lite"/>
    </source>
</evidence>
<evidence type="ECO:0000313" key="3">
    <source>
        <dbReference type="EMBL" id="HGD13883.1"/>
    </source>
</evidence>
<dbReference type="InterPro" id="IPR050908">
    <property type="entry name" value="SmbC-like"/>
</dbReference>
<dbReference type="InterPro" id="IPR011256">
    <property type="entry name" value="Reg_factor_effector_dom_sf"/>
</dbReference>
<sequence length="208" mass="22582">MRKNITLIAIIALGVMLVQCGGRKEQARAPVFAGEIETLAERTVASLERTGSYDNIGKALEELSAQLAAEHLNPNGVPFAIYYNEPGSVPEESLSWAVCIPVESGITLSTQSPIKIVTIPEAVFASTVHTGGYEHIAETYDRLEDWIDEQGLMISGPAMEFFISNKDVPAESMRTKVGFVVEPAADSIGEGDEDYEFEEETEPESING</sequence>
<feature type="region of interest" description="Disordered" evidence="1">
    <location>
        <begin position="185"/>
        <end position="208"/>
    </location>
</feature>
<accession>A0A7V3PUY4</accession>
<dbReference type="PANTHER" id="PTHR40055">
    <property type="entry name" value="TRANSCRIPTIONAL REGULATOR YGIV-RELATED"/>
    <property type="match status" value="1"/>
</dbReference>
<dbReference type="SUPFAM" id="SSF55136">
    <property type="entry name" value="Probable bacterial effector-binding domain"/>
    <property type="match status" value="1"/>
</dbReference>
<dbReference type="InterPro" id="IPR029442">
    <property type="entry name" value="GyrI-like"/>
</dbReference>
<comment type="caution">
    <text evidence="3">The sequence shown here is derived from an EMBL/GenBank/DDBJ whole genome shotgun (WGS) entry which is preliminary data.</text>
</comment>
<dbReference type="PANTHER" id="PTHR40055:SF1">
    <property type="entry name" value="TRANSCRIPTIONAL REGULATOR YGIV-RELATED"/>
    <property type="match status" value="1"/>
</dbReference>
<evidence type="ECO:0000259" key="2">
    <source>
        <dbReference type="SMART" id="SM00871"/>
    </source>
</evidence>
<proteinExistence type="predicted"/>
<name>A0A7V3PUY4_UNCW3</name>
<dbReference type="AlphaFoldDB" id="A0A7V3PUY4"/>